<dbReference type="KEGG" id="min:Minf_1288"/>
<feature type="binding site" evidence="8">
    <location>
        <position position="58"/>
    </location>
    <ligand>
        <name>Mg(2+)</name>
        <dbReference type="ChEBI" id="CHEBI:18420"/>
    </ligand>
</feature>
<feature type="binding site" evidence="8">
    <location>
        <position position="49"/>
    </location>
    <ligand>
        <name>[4Fe-4S] cluster</name>
        <dbReference type="ChEBI" id="CHEBI:49883"/>
        <note>4Fe-4S-S-AdoMet</note>
    </ligand>
</feature>
<evidence type="ECO:0000256" key="1">
    <source>
        <dbReference type="ARBA" id="ARBA00022485"/>
    </source>
</evidence>
<dbReference type="GO" id="GO:0000287">
    <property type="term" value="F:magnesium ion binding"/>
    <property type="evidence" value="ECO:0007669"/>
    <property type="project" value="UniProtKB-UniRule"/>
</dbReference>
<organism evidence="10 11">
    <name type="scientific">Methylacidiphilum infernorum (isolate V4)</name>
    <name type="common">Methylokorus infernorum (strain V4)</name>
    <dbReference type="NCBI Taxonomy" id="481448"/>
    <lineage>
        <taxon>Bacteria</taxon>
        <taxon>Pseudomonadati</taxon>
        <taxon>Verrucomicrobiota</taxon>
        <taxon>Methylacidiphilae</taxon>
        <taxon>Methylacidiphilales</taxon>
        <taxon>Methylacidiphilaceae</taxon>
        <taxon>Methylacidiphilum (ex Ratnadevi et al. 2023)</taxon>
    </lineage>
</organism>
<comment type="cofactor">
    <cofactor evidence="8">
        <name>[4Fe-4S] cluster</name>
        <dbReference type="ChEBI" id="CHEBI:49883"/>
    </cofactor>
    <text evidence="8">Binds 1 [4Fe-4S] cluster. The cluster is coordinated with 3 cysteines and an exchangeable S-adenosyl-L-methionine.</text>
</comment>
<dbReference type="GO" id="GO:0016840">
    <property type="term" value="F:carbon-nitrogen lyase activity"/>
    <property type="evidence" value="ECO:0007669"/>
    <property type="project" value="UniProtKB-UniRule"/>
</dbReference>
<dbReference type="InterPro" id="IPR007197">
    <property type="entry name" value="rSAM"/>
</dbReference>
<evidence type="ECO:0000256" key="3">
    <source>
        <dbReference type="ARBA" id="ARBA00022723"/>
    </source>
</evidence>
<comment type="function">
    <text evidence="8">Catalyzes the complex heterocyclic radical-mediated conversion of 6-carboxy-5,6,7,8-tetrahydropterin (CPH4) to 7-carboxy-7-deazaguanine (CDG), a step common to the biosynthetic pathways of all 7-deazapurine-containing compounds.</text>
</comment>
<name>B3DVI9_METI4</name>
<dbReference type="PANTHER" id="PTHR42836">
    <property type="entry name" value="7-CARBOXY-7-DEAZAGUANINE SYNTHASE"/>
    <property type="match status" value="1"/>
</dbReference>
<reference evidence="10 11" key="1">
    <citation type="journal article" date="2008" name="Biol. Direct">
        <title>Complete genome sequence of the extremely acidophilic methanotroph isolate V4, Methylacidiphilum infernorum, a representative of the bacterial phylum Verrucomicrobia.</title>
        <authorList>
            <person name="Hou S."/>
            <person name="Makarova K.S."/>
            <person name="Saw J.H."/>
            <person name="Senin P."/>
            <person name="Ly B.V."/>
            <person name="Zhou Z."/>
            <person name="Ren Y."/>
            <person name="Wang J."/>
            <person name="Galperin M.Y."/>
            <person name="Omelchenko M.V."/>
            <person name="Wolf Y.I."/>
            <person name="Yutin N."/>
            <person name="Koonin E.V."/>
            <person name="Stott M.B."/>
            <person name="Mountain B.W."/>
            <person name="Crowe M.A."/>
            <person name="Smirnova A.V."/>
            <person name="Dunfield P.F."/>
            <person name="Feng L."/>
            <person name="Wang L."/>
            <person name="Alam M."/>
        </authorList>
    </citation>
    <scope>NUCLEOTIDE SEQUENCE [LARGE SCALE GENOMIC DNA]</scope>
    <source>
        <strain evidence="11">Isolate V4</strain>
    </source>
</reference>
<keyword evidence="6 8" id="KW-0411">Iron-sulfur</keyword>
<evidence type="ECO:0000313" key="10">
    <source>
        <dbReference type="EMBL" id="ACD83342.1"/>
    </source>
</evidence>
<proteinExistence type="inferred from homology"/>
<comment type="pathway">
    <text evidence="8">Purine metabolism; 7-cyano-7-deazaguanine biosynthesis.</text>
</comment>
<comment type="subunit">
    <text evidence="8">Homodimer.</text>
</comment>
<keyword evidence="5 8" id="KW-0408">Iron</keyword>
<dbReference type="Proteomes" id="UP000009149">
    <property type="component" value="Chromosome"/>
</dbReference>
<comment type="cofactor">
    <cofactor evidence="8">
        <name>S-adenosyl-L-methionine</name>
        <dbReference type="ChEBI" id="CHEBI:59789"/>
    </cofactor>
    <text evidence="8">Binds 1 S-adenosyl-L-methionine per subunit.</text>
</comment>
<evidence type="ECO:0000256" key="8">
    <source>
        <dbReference type="HAMAP-Rule" id="MF_00917"/>
    </source>
</evidence>
<comment type="caution">
    <text evidence="8">Lacks conserved residue(s) required for the propagation of feature annotation.</text>
</comment>
<keyword evidence="4 8" id="KW-0460">Magnesium</keyword>
<dbReference type="InterPro" id="IPR058240">
    <property type="entry name" value="rSAM_sf"/>
</dbReference>
<dbReference type="AlphaFoldDB" id="B3DVI9"/>
<feature type="domain" description="Radical SAM core" evidence="9">
    <location>
        <begin position="36"/>
        <end position="228"/>
    </location>
</feature>
<comment type="catalytic activity">
    <reaction evidence="8">
        <text>6-carboxy-5,6,7,8-tetrahydropterin + H(+) = 7-carboxy-7-carbaguanine + NH4(+)</text>
        <dbReference type="Rhea" id="RHEA:27974"/>
        <dbReference type="ChEBI" id="CHEBI:15378"/>
        <dbReference type="ChEBI" id="CHEBI:28938"/>
        <dbReference type="ChEBI" id="CHEBI:61032"/>
        <dbReference type="ChEBI" id="CHEBI:61036"/>
        <dbReference type="EC" id="4.3.99.3"/>
    </reaction>
</comment>
<keyword evidence="8" id="KW-0671">Queuosine biosynthesis</keyword>
<feature type="binding site" evidence="8">
    <location>
        <position position="53"/>
    </location>
    <ligand>
        <name>[4Fe-4S] cluster</name>
        <dbReference type="ChEBI" id="CHEBI:49883"/>
        <note>4Fe-4S-S-AdoMet</note>
    </ligand>
</feature>
<evidence type="ECO:0000259" key="9">
    <source>
        <dbReference type="PROSITE" id="PS51918"/>
    </source>
</evidence>
<dbReference type="SUPFAM" id="SSF102114">
    <property type="entry name" value="Radical SAM enzymes"/>
    <property type="match status" value="1"/>
</dbReference>
<evidence type="ECO:0000256" key="4">
    <source>
        <dbReference type="ARBA" id="ARBA00022842"/>
    </source>
</evidence>
<dbReference type="PIRSF" id="PIRSF000370">
    <property type="entry name" value="QueE"/>
    <property type="match status" value="1"/>
</dbReference>
<feature type="binding site" evidence="8">
    <location>
        <begin position="30"/>
        <end position="32"/>
    </location>
    <ligand>
        <name>substrate</name>
    </ligand>
</feature>
<evidence type="ECO:0000256" key="5">
    <source>
        <dbReference type="ARBA" id="ARBA00023004"/>
    </source>
</evidence>
<dbReference type="eggNOG" id="COG0602">
    <property type="taxonomic scope" value="Bacteria"/>
</dbReference>
<feature type="binding site" evidence="8">
    <location>
        <position position="90"/>
    </location>
    <ligand>
        <name>S-adenosyl-L-methionine</name>
        <dbReference type="ChEBI" id="CHEBI:59789"/>
    </ligand>
</feature>
<gene>
    <name evidence="10" type="primary">nrdG</name>
    <name evidence="8" type="synonym">queE</name>
    <name evidence="10" type="ordered locus">Minf_1288</name>
</gene>
<protein>
    <recommendedName>
        <fullName evidence="8">7-carboxy-7-deazaguanine synthase</fullName>
        <shortName evidence="8">CDG synthase</shortName>
        <ecNumber evidence="8">4.3.99.3</ecNumber>
    </recommendedName>
    <alternativeName>
        <fullName evidence="8">Queuosine biosynthesis protein QueE</fullName>
    </alternativeName>
</protein>
<dbReference type="STRING" id="481448.Minf_1288"/>
<keyword evidence="7 8" id="KW-0456">Lyase</keyword>
<dbReference type="SFLD" id="SFLDS00029">
    <property type="entry name" value="Radical_SAM"/>
    <property type="match status" value="1"/>
</dbReference>
<sequence length="233" mass="26691">MFFFGMNRVYLSAREILELKLLVNEMFLSIQGESTFAGYPCAFIRLTGCNLRCRWCDTTYAFSGGKLMPIRAVIDQVKAYDVPLVEITGGEPLLQKNSLYLLTLLCDLGYEVLLETSGSLPVDRVDSRVHRIVDLKCPSSGQSEHNLLSNLDWLGKRDELKFVIADRKDYEWAKNKLTQGKHWRDKVKAITFSPVFGEMDPQLLSQWILEDKLKVRLGLQIHKYIWGPDIKGV</sequence>
<dbReference type="HOGENOM" id="CLU_066739_2_0_0"/>
<dbReference type="PANTHER" id="PTHR42836:SF1">
    <property type="entry name" value="7-CARBOXY-7-DEAZAGUANINE SYNTHASE"/>
    <property type="match status" value="1"/>
</dbReference>
<feature type="binding site" evidence="8">
    <location>
        <position position="56"/>
    </location>
    <ligand>
        <name>[4Fe-4S] cluster</name>
        <dbReference type="ChEBI" id="CHEBI:49883"/>
        <note>4Fe-4S-S-AdoMet</note>
    </ligand>
</feature>
<keyword evidence="3 8" id="KW-0479">Metal-binding</keyword>
<dbReference type="EC" id="4.3.99.3" evidence="8"/>
<feature type="binding site" evidence="8">
    <location>
        <position position="88"/>
    </location>
    <ligand>
        <name>substrate</name>
    </ligand>
</feature>
<dbReference type="Pfam" id="PF04055">
    <property type="entry name" value="Radical_SAM"/>
    <property type="match status" value="1"/>
</dbReference>
<dbReference type="HAMAP" id="MF_00917">
    <property type="entry name" value="QueE"/>
    <property type="match status" value="1"/>
</dbReference>
<dbReference type="PROSITE" id="PS51918">
    <property type="entry name" value="RADICAL_SAM"/>
    <property type="match status" value="1"/>
</dbReference>
<feature type="binding site" evidence="8">
    <location>
        <position position="45"/>
    </location>
    <ligand>
        <name>substrate</name>
    </ligand>
</feature>
<dbReference type="UniPathway" id="UPA00391"/>
<comment type="similarity">
    <text evidence="8">Belongs to the radical SAM superfamily. 7-carboxy-7-deazaguanine synthase family.</text>
</comment>
<evidence type="ECO:0000256" key="2">
    <source>
        <dbReference type="ARBA" id="ARBA00022691"/>
    </source>
</evidence>
<keyword evidence="1 8" id="KW-0004">4Fe-4S</keyword>
<dbReference type="EMBL" id="CP000975">
    <property type="protein sequence ID" value="ACD83342.1"/>
    <property type="molecule type" value="Genomic_DNA"/>
</dbReference>
<dbReference type="GO" id="GO:1904047">
    <property type="term" value="F:S-adenosyl-L-methionine binding"/>
    <property type="evidence" value="ECO:0007669"/>
    <property type="project" value="UniProtKB-UniRule"/>
</dbReference>
<dbReference type="InterPro" id="IPR013785">
    <property type="entry name" value="Aldolase_TIM"/>
</dbReference>
<feature type="binding site" evidence="8">
    <location>
        <begin position="55"/>
        <end position="57"/>
    </location>
    <ligand>
        <name>S-adenosyl-L-methionine</name>
        <dbReference type="ChEBI" id="CHEBI:59789"/>
    </ligand>
</feature>
<comment type="cofactor">
    <cofactor evidence="8">
        <name>Mg(2+)</name>
        <dbReference type="ChEBI" id="CHEBI:18420"/>
    </cofactor>
</comment>
<dbReference type="GO" id="GO:0051539">
    <property type="term" value="F:4 iron, 4 sulfur cluster binding"/>
    <property type="evidence" value="ECO:0007669"/>
    <property type="project" value="UniProtKB-UniRule"/>
</dbReference>
<evidence type="ECO:0000313" key="11">
    <source>
        <dbReference type="Proteomes" id="UP000009149"/>
    </source>
</evidence>
<evidence type="ECO:0000256" key="6">
    <source>
        <dbReference type="ARBA" id="ARBA00023014"/>
    </source>
</evidence>
<dbReference type="Gene3D" id="3.20.20.70">
    <property type="entry name" value="Aldolase class I"/>
    <property type="match status" value="1"/>
</dbReference>
<evidence type="ECO:0000256" key="7">
    <source>
        <dbReference type="ARBA" id="ARBA00023239"/>
    </source>
</evidence>
<dbReference type="GO" id="GO:0008616">
    <property type="term" value="P:tRNA queuosine(34) biosynthetic process"/>
    <property type="evidence" value="ECO:0007669"/>
    <property type="project" value="UniProtKB-UniRule"/>
</dbReference>
<dbReference type="InterPro" id="IPR024924">
    <property type="entry name" value="7-CO-7-deazaguanine_synth-like"/>
</dbReference>
<keyword evidence="2 8" id="KW-0949">S-adenosyl-L-methionine</keyword>
<accession>B3DVI9</accession>